<dbReference type="InterPro" id="IPR002110">
    <property type="entry name" value="Ankyrin_rpt"/>
</dbReference>
<dbReference type="PANTHER" id="PTHR24198:SF165">
    <property type="entry name" value="ANKYRIN REPEAT-CONTAINING PROTEIN-RELATED"/>
    <property type="match status" value="1"/>
</dbReference>
<evidence type="ECO:0000256" key="3">
    <source>
        <dbReference type="PROSITE-ProRule" id="PRU00023"/>
    </source>
</evidence>
<dbReference type="InterPro" id="IPR036770">
    <property type="entry name" value="Ankyrin_rpt-contain_sf"/>
</dbReference>
<gene>
    <name evidence="5" type="ORF">BJY01DRAFT_234340</name>
</gene>
<protein>
    <submittedName>
        <fullName evidence="5">Ankyrin repeat-containing domain protein</fullName>
    </submittedName>
</protein>
<evidence type="ECO:0000256" key="1">
    <source>
        <dbReference type="ARBA" id="ARBA00022737"/>
    </source>
</evidence>
<dbReference type="Proteomes" id="UP001610446">
    <property type="component" value="Unassembled WGS sequence"/>
</dbReference>
<dbReference type="EMBL" id="JBFXLU010000058">
    <property type="protein sequence ID" value="KAL2847142.1"/>
    <property type="molecule type" value="Genomic_DNA"/>
</dbReference>
<evidence type="ECO:0000313" key="6">
    <source>
        <dbReference type="Proteomes" id="UP001610446"/>
    </source>
</evidence>
<keyword evidence="1" id="KW-0677">Repeat</keyword>
<dbReference type="Pfam" id="PF12796">
    <property type="entry name" value="Ank_2"/>
    <property type="match status" value="2"/>
</dbReference>
<evidence type="ECO:0000313" key="5">
    <source>
        <dbReference type="EMBL" id="KAL2847142.1"/>
    </source>
</evidence>
<feature type="region of interest" description="Disordered" evidence="4">
    <location>
        <begin position="467"/>
        <end position="497"/>
    </location>
</feature>
<comment type="caution">
    <text evidence="5">The sequence shown here is derived from an EMBL/GenBank/DDBJ whole genome shotgun (WGS) entry which is preliminary data.</text>
</comment>
<feature type="repeat" description="ANK" evidence="3">
    <location>
        <begin position="395"/>
        <end position="428"/>
    </location>
</feature>
<feature type="compositionally biased region" description="Basic and acidic residues" evidence="4">
    <location>
        <begin position="474"/>
        <end position="497"/>
    </location>
</feature>
<sequence>MAYREFHNCSDEEFECRKIIDTDGAPLNETELGSLLHKIITRNDTTLLKHYITAWNLPRHGNSNVQSYDPFYTAAAHGSLDVLRVLLDVHGRDPDSMSIEEEYGFSLLHVACEYAQMEIVKFLLDCNPPLATVHDGDAGGWTPILAAAYSTAPGEALMSMLLDRGASACDSVLSTSTDIDTKSDAQLVVTQQAEFTVLSQAITGSSYGMIKRLVEHGADAQECLQCYSDGPGFWDKGVDVRDVTPLHIGSRTWNVDGIRALLGHCHGDDLILSRYRPFPKDTLVQWITDTLELLVPKNDQAATATLINSRDRQGATPLHYAVRAHASCRSKGSNHAYHKIQWLCSHGADAGIVDHRTQTALHLLAYASLDGEPIDLGLVNLLLAHGCPLDTSDEDGETPLHNLARHLRQGHAAKMLLECGARVDLVKRKGNLPLHVATRVAMRPKVSWELADLQALLDAHGMCSVLHQPNNEGKTPRQLREETRRKWKEIKTRSQGK</sequence>
<organism evidence="5 6">
    <name type="scientific">Aspergillus pseudoustus</name>
    <dbReference type="NCBI Taxonomy" id="1810923"/>
    <lineage>
        <taxon>Eukaryota</taxon>
        <taxon>Fungi</taxon>
        <taxon>Dikarya</taxon>
        <taxon>Ascomycota</taxon>
        <taxon>Pezizomycotina</taxon>
        <taxon>Eurotiomycetes</taxon>
        <taxon>Eurotiomycetidae</taxon>
        <taxon>Eurotiales</taxon>
        <taxon>Aspergillaceae</taxon>
        <taxon>Aspergillus</taxon>
        <taxon>Aspergillus subgen. Nidulantes</taxon>
    </lineage>
</organism>
<dbReference type="Gene3D" id="1.25.40.20">
    <property type="entry name" value="Ankyrin repeat-containing domain"/>
    <property type="match status" value="3"/>
</dbReference>
<dbReference type="SMART" id="SM00248">
    <property type="entry name" value="ANK"/>
    <property type="match status" value="9"/>
</dbReference>
<accession>A0ABR4K539</accession>
<name>A0ABR4K539_9EURO</name>
<reference evidence="5 6" key="1">
    <citation type="submission" date="2024-07" db="EMBL/GenBank/DDBJ databases">
        <title>Section-level genome sequencing and comparative genomics of Aspergillus sections Usti and Cavernicolus.</title>
        <authorList>
            <consortium name="Lawrence Berkeley National Laboratory"/>
            <person name="Nybo J.L."/>
            <person name="Vesth T.C."/>
            <person name="Theobald S."/>
            <person name="Frisvad J.C."/>
            <person name="Larsen T.O."/>
            <person name="Kjaerboelling I."/>
            <person name="Rothschild-Mancinelli K."/>
            <person name="Lyhne E.K."/>
            <person name="Kogle M.E."/>
            <person name="Barry K."/>
            <person name="Clum A."/>
            <person name="Na H."/>
            <person name="Ledsgaard L."/>
            <person name="Lin J."/>
            <person name="Lipzen A."/>
            <person name="Kuo A."/>
            <person name="Riley R."/>
            <person name="Mondo S."/>
            <person name="Labutti K."/>
            <person name="Haridas S."/>
            <person name="Pangalinan J."/>
            <person name="Salamov A.A."/>
            <person name="Simmons B.A."/>
            <person name="Magnuson J.K."/>
            <person name="Chen J."/>
            <person name="Drula E."/>
            <person name="Henrissat B."/>
            <person name="Wiebenga A."/>
            <person name="Lubbers R.J."/>
            <person name="Gomes A.C."/>
            <person name="Makela M.R."/>
            <person name="Stajich J."/>
            <person name="Grigoriev I.V."/>
            <person name="Mortensen U.H."/>
            <person name="De Vries R.P."/>
            <person name="Baker S.E."/>
            <person name="Andersen M.R."/>
        </authorList>
    </citation>
    <scope>NUCLEOTIDE SEQUENCE [LARGE SCALE GENOMIC DNA]</scope>
    <source>
        <strain evidence="5 6">CBS 123904</strain>
    </source>
</reference>
<dbReference type="SUPFAM" id="SSF48403">
    <property type="entry name" value="Ankyrin repeat"/>
    <property type="match status" value="1"/>
</dbReference>
<evidence type="ECO:0000256" key="4">
    <source>
        <dbReference type="SAM" id="MobiDB-lite"/>
    </source>
</evidence>
<dbReference type="PROSITE" id="PS50297">
    <property type="entry name" value="ANK_REP_REGION"/>
    <property type="match status" value="1"/>
</dbReference>
<dbReference type="PANTHER" id="PTHR24198">
    <property type="entry name" value="ANKYRIN REPEAT AND PROTEIN KINASE DOMAIN-CONTAINING PROTEIN"/>
    <property type="match status" value="1"/>
</dbReference>
<evidence type="ECO:0000256" key="2">
    <source>
        <dbReference type="ARBA" id="ARBA00023043"/>
    </source>
</evidence>
<proteinExistence type="predicted"/>
<dbReference type="PROSITE" id="PS50088">
    <property type="entry name" value="ANK_REPEAT"/>
    <property type="match status" value="1"/>
</dbReference>
<keyword evidence="2 3" id="KW-0040">ANK repeat</keyword>
<keyword evidence="6" id="KW-1185">Reference proteome</keyword>